<dbReference type="GO" id="GO:0005829">
    <property type="term" value="C:cytosol"/>
    <property type="evidence" value="ECO:0007669"/>
    <property type="project" value="TreeGrafter"/>
</dbReference>
<dbReference type="Gene3D" id="1.10.260.40">
    <property type="entry name" value="lambda repressor-like DNA-binding domains"/>
    <property type="match status" value="1"/>
</dbReference>
<dbReference type="SMART" id="SM00530">
    <property type="entry name" value="HTH_XRE"/>
    <property type="match status" value="1"/>
</dbReference>
<keyword evidence="2" id="KW-0805">Transcription regulation</keyword>
<dbReference type="Pfam" id="PF09856">
    <property type="entry name" value="ScfRs"/>
    <property type="match status" value="1"/>
</dbReference>
<dbReference type="InterPro" id="IPR026281">
    <property type="entry name" value="HTH_RamB"/>
</dbReference>
<keyword evidence="3" id="KW-0238">DNA-binding</keyword>
<dbReference type="RefSeq" id="WP_124965621.1">
    <property type="nucleotide sequence ID" value="NZ_RRAZ01000021.1"/>
</dbReference>
<sequence>MRAPVGPKIRRRRKEMGLSQAGLAAASGISASYLNLIEADRREVGGALLNRIAEGLGLLPEDLSGAREQKLLQRLEEVLADPLLIGLSPPEGDLRDLVARFPELAQALLRLHRAQAEAGAELDYLSDRFSSDPVLSAMLHEALNRMTGLRSGAEILAEVPDLSEAERARFSTSIMQEARGLSQTMRGLAGYFEQSSQRRSGLSPVREVEDAFIAANNHFPELEAAAERICETLDGPPDEAHLADILERRHGLRCRRTGDDGAQRVRREGGTLWLRSSDPQATRRFQLARQIVSLSEGEVLDRLCADLGPASDEGRRLARSALASYGAGAMIMPYDRFLEAAERHRYDIDLLSHSFGASFEQAAHRLVTLRRPGAEGVPFGFLRADPSGRLTKRFPVHGLSWPGGGHGCPIWPVYLAPAAPDVVRQVAEFPNGHRYLLIAKAVPKRIASWREPPLTFSIMLACDLLQADRTVYGSDLKISGTTPAVPVGPSCALCPRPSCSHRQEAAMLTAPL</sequence>
<proteinExistence type="inferred from homology"/>
<dbReference type="SUPFAM" id="SSF47413">
    <property type="entry name" value="lambda repressor-like DNA-binding domains"/>
    <property type="match status" value="1"/>
</dbReference>
<dbReference type="PANTHER" id="PTHR46797">
    <property type="entry name" value="HTH-TYPE TRANSCRIPTIONAL REGULATOR"/>
    <property type="match status" value="1"/>
</dbReference>
<dbReference type="InterPro" id="IPR018653">
    <property type="entry name" value="ScfR_C"/>
</dbReference>
<reference evidence="6 7" key="1">
    <citation type="submission" date="2018-11" db="EMBL/GenBank/DDBJ databases">
        <title>Gemmobacter sp. nov., YIM 102744-1 draft genome.</title>
        <authorList>
            <person name="Li G."/>
            <person name="Jiang Y."/>
        </authorList>
    </citation>
    <scope>NUCLEOTIDE SEQUENCE [LARGE SCALE GENOMIC DNA]</scope>
    <source>
        <strain evidence="6 7">YIM 102744-1</strain>
    </source>
</reference>
<evidence type="ECO:0000313" key="6">
    <source>
        <dbReference type="EMBL" id="RRH72791.1"/>
    </source>
</evidence>
<dbReference type="PROSITE" id="PS50943">
    <property type="entry name" value="HTH_CROC1"/>
    <property type="match status" value="1"/>
</dbReference>
<dbReference type="GO" id="GO:0003677">
    <property type="term" value="F:DNA binding"/>
    <property type="evidence" value="ECO:0007669"/>
    <property type="project" value="UniProtKB-KW"/>
</dbReference>
<dbReference type="InterPro" id="IPR010359">
    <property type="entry name" value="IrrE_HExxH"/>
</dbReference>
<evidence type="ECO:0000259" key="5">
    <source>
        <dbReference type="PROSITE" id="PS50943"/>
    </source>
</evidence>
<evidence type="ECO:0000256" key="3">
    <source>
        <dbReference type="ARBA" id="ARBA00023125"/>
    </source>
</evidence>
<dbReference type="Pfam" id="PF01381">
    <property type="entry name" value="HTH_3"/>
    <property type="match status" value="1"/>
</dbReference>
<keyword evidence="7" id="KW-1185">Reference proteome</keyword>
<accession>A0A3P3DES6</accession>
<protein>
    <submittedName>
        <fullName evidence="6">XRE family transcriptional regulator</fullName>
    </submittedName>
</protein>
<feature type="domain" description="HTH cro/C1-type" evidence="5">
    <location>
        <begin position="9"/>
        <end position="63"/>
    </location>
</feature>
<comment type="similarity">
    <text evidence="1">Belongs to the short-chain fatty acyl-CoA assimilation regulator (ScfR) family.</text>
</comment>
<dbReference type="PANTHER" id="PTHR46797:SF23">
    <property type="entry name" value="HTH-TYPE TRANSCRIPTIONAL REGULATOR SUTR"/>
    <property type="match status" value="1"/>
</dbReference>
<evidence type="ECO:0000256" key="4">
    <source>
        <dbReference type="ARBA" id="ARBA00023163"/>
    </source>
</evidence>
<keyword evidence="4" id="KW-0804">Transcription</keyword>
<dbReference type="AlphaFoldDB" id="A0A3P3DES6"/>
<dbReference type="OrthoDB" id="7790108at2"/>
<dbReference type="Pfam" id="PF06114">
    <property type="entry name" value="Peptidase_M78"/>
    <property type="match status" value="1"/>
</dbReference>
<dbReference type="GO" id="GO:0003700">
    <property type="term" value="F:DNA-binding transcription factor activity"/>
    <property type="evidence" value="ECO:0007669"/>
    <property type="project" value="TreeGrafter"/>
</dbReference>
<dbReference type="InterPro" id="IPR001387">
    <property type="entry name" value="Cro/C1-type_HTH"/>
</dbReference>
<dbReference type="InterPro" id="IPR050807">
    <property type="entry name" value="TransReg_Diox_bact_type"/>
</dbReference>
<dbReference type="InterPro" id="IPR010982">
    <property type="entry name" value="Lambda_DNA-bd_dom_sf"/>
</dbReference>
<organism evidence="6 7">
    <name type="scientific">Falsigemmobacter faecalis</name>
    <dbReference type="NCBI Taxonomy" id="2488730"/>
    <lineage>
        <taxon>Bacteria</taxon>
        <taxon>Pseudomonadati</taxon>
        <taxon>Pseudomonadota</taxon>
        <taxon>Alphaproteobacteria</taxon>
        <taxon>Rhodobacterales</taxon>
        <taxon>Paracoccaceae</taxon>
        <taxon>Falsigemmobacter</taxon>
    </lineage>
</organism>
<dbReference type="PIRSF" id="PIRSF019251">
    <property type="entry name" value="Rv0465c"/>
    <property type="match status" value="1"/>
</dbReference>
<comment type="caution">
    <text evidence="6">The sequence shown here is derived from an EMBL/GenBank/DDBJ whole genome shotgun (WGS) entry which is preliminary data.</text>
</comment>
<evidence type="ECO:0000313" key="7">
    <source>
        <dbReference type="Proteomes" id="UP000282125"/>
    </source>
</evidence>
<dbReference type="EMBL" id="RRAZ01000021">
    <property type="protein sequence ID" value="RRH72791.1"/>
    <property type="molecule type" value="Genomic_DNA"/>
</dbReference>
<dbReference type="Proteomes" id="UP000282125">
    <property type="component" value="Unassembled WGS sequence"/>
</dbReference>
<gene>
    <name evidence="6" type="ORF">EG244_14050</name>
</gene>
<evidence type="ECO:0000256" key="1">
    <source>
        <dbReference type="ARBA" id="ARBA00007227"/>
    </source>
</evidence>
<evidence type="ECO:0000256" key="2">
    <source>
        <dbReference type="ARBA" id="ARBA00023015"/>
    </source>
</evidence>
<name>A0A3P3DES6_9RHOB</name>
<dbReference type="CDD" id="cd00093">
    <property type="entry name" value="HTH_XRE"/>
    <property type="match status" value="1"/>
</dbReference>